<comment type="similarity">
    <text evidence="1 4">Belongs to the aldehyde dehydrogenase family.</text>
</comment>
<dbReference type="InterPro" id="IPR016160">
    <property type="entry name" value="Ald_DH_CS_CYS"/>
</dbReference>
<keyword evidence="2 4" id="KW-0560">Oxidoreductase</keyword>
<dbReference type="GO" id="GO:0004029">
    <property type="term" value="F:aldehyde dehydrogenase (NAD+) activity"/>
    <property type="evidence" value="ECO:0007669"/>
    <property type="project" value="TreeGrafter"/>
</dbReference>
<protein>
    <recommendedName>
        <fullName evidence="4">Aldehyde dehydrogenase</fullName>
    </recommendedName>
</protein>
<dbReference type="EMBL" id="JAUCMV010000003">
    <property type="protein sequence ID" value="KAK0412344.1"/>
    <property type="molecule type" value="Genomic_DNA"/>
</dbReference>
<evidence type="ECO:0000313" key="8">
    <source>
        <dbReference type="Proteomes" id="UP001175271"/>
    </source>
</evidence>
<accession>A0AA39HWX7</accession>
<dbReference type="GO" id="GO:0006081">
    <property type="term" value="P:aldehyde metabolic process"/>
    <property type="evidence" value="ECO:0007669"/>
    <property type="project" value="InterPro"/>
</dbReference>
<dbReference type="Gene3D" id="3.40.605.10">
    <property type="entry name" value="Aldehyde Dehydrogenase, Chain A, domain 1"/>
    <property type="match status" value="1"/>
</dbReference>
<keyword evidence="3" id="KW-0520">NAD</keyword>
<evidence type="ECO:0000256" key="2">
    <source>
        <dbReference type="ARBA" id="ARBA00023002"/>
    </source>
</evidence>
<dbReference type="AlphaFoldDB" id="A0AA39HWX7"/>
<evidence type="ECO:0000256" key="4">
    <source>
        <dbReference type="PIRNR" id="PIRNR036492"/>
    </source>
</evidence>
<evidence type="ECO:0000256" key="3">
    <source>
        <dbReference type="ARBA" id="ARBA00023027"/>
    </source>
</evidence>
<dbReference type="SUPFAM" id="SSF53720">
    <property type="entry name" value="ALDH-like"/>
    <property type="match status" value="1"/>
</dbReference>
<feature type="active site" evidence="5">
    <location>
        <position position="243"/>
    </location>
</feature>
<dbReference type="InterPro" id="IPR016162">
    <property type="entry name" value="Ald_DH_N"/>
</dbReference>
<proteinExistence type="inferred from homology"/>
<name>A0AA39HWX7_9BILA</name>
<reference evidence="7" key="1">
    <citation type="submission" date="2023-06" db="EMBL/GenBank/DDBJ databases">
        <title>Genomic analysis of the entomopathogenic nematode Steinernema hermaphroditum.</title>
        <authorList>
            <person name="Schwarz E.M."/>
            <person name="Heppert J.K."/>
            <person name="Baniya A."/>
            <person name="Schwartz H.T."/>
            <person name="Tan C.-H."/>
            <person name="Antoshechkin I."/>
            <person name="Sternberg P.W."/>
            <person name="Goodrich-Blair H."/>
            <person name="Dillman A.R."/>
        </authorList>
    </citation>
    <scope>NUCLEOTIDE SEQUENCE</scope>
    <source>
        <strain evidence="7">PS9179</strain>
        <tissue evidence="7">Whole animal</tissue>
    </source>
</reference>
<evidence type="ECO:0000259" key="6">
    <source>
        <dbReference type="Pfam" id="PF00171"/>
    </source>
</evidence>
<dbReference type="InterPro" id="IPR016161">
    <property type="entry name" value="Ald_DH/histidinol_DH"/>
</dbReference>
<dbReference type="Proteomes" id="UP001175271">
    <property type="component" value="Unassembled WGS sequence"/>
</dbReference>
<dbReference type="Pfam" id="PF00171">
    <property type="entry name" value="Aldedh"/>
    <property type="match status" value="1"/>
</dbReference>
<evidence type="ECO:0000313" key="7">
    <source>
        <dbReference type="EMBL" id="KAK0412344.1"/>
    </source>
</evidence>
<dbReference type="InterPro" id="IPR015590">
    <property type="entry name" value="Aldehyde_DH_dom"/>
</dbReference>
<dbReference type="InterPro" id="IPR012394">
    <property type="entry name" value="Aldehyde_DH_NAD(P)"/>
</dbReference>
<feature type="domain" description="Aldehyde dehydrogenase" evidence="6">
    <location>
        <begin position="3"/>
        <end position="429"/>
    </location>
</feature>
<dbReference type="GO" id="GO:0005737">
    <property type="term" value="C:cytoplasm"/>
    <property type="evidence" value="ECO:0007669"/>
    <property type="project" value="TreeGrafter"/>
</dbReference>
<sequence>MDAAKVVAELRTHFEEGVMRDLEERRKALLGLRNMLVENEDAICEALHKDLRKPKAEAIAYETLFTINEVTHTIDHLKSWMKPERVTRNLLQAVDGAYVHKDPLGVALIIGAWNFPIQLLLCPLIGALAAGNCVVLKPSEVASATEKIIVELVPKYISEKVVRVVCGAAEETTELLKNKFDHIFYTGSTAVGRLVMLAAADKLTPVTLELGGKCPVIVDEGVDLSIAAKRIMWGKLVNGGQICVAADYVLCVNKNREEFVEKCKSAVEELYGSDPSKSPDYCKIINKRHFDRLTKVLEATKGKKVLEGPSNAEELYISPTVLTDIKEDDELMKDEIFGPILPIIDCGSIDEAIAFVNKRPKPLTLYMFSEHQKNIDRVLKSTSSGNVTVNDIMMNMCLESLPFGGVGASGIGRYHGKYSFDTFTHEKAVLHRSSGWESFLWMRYPPYNDNKLSWARRAVAKFRLPF</sequence>
<comment type="caution">
    <text evidence="7">The sequence shown here is derived from an EMBL/GenBank/DDBJ whole genome shotgun (WGS) entry which is preliminary data.</text>
</comment>
<feature type="active site" evidence="5">
    <location>
        <position position="209"/>
    </location>
</feature>
<dbReference type="Gene3D" id="3.40.309.10">
    <property type="entry name" value="Aldehyde Dehydrogenase, Chain A, domain 2"/>
    <property type="match status" value="1"/>
</dbReference>
<keyword evidence="8" id="KW-1185">Reference proteome</keyword>
<dbReference type="PANTHER" id="PTHR43570:SF16">
    <property type="entry name" value="ALDEHYDE DEHYDROGENASE TYPE III, ISOFORM Q"/>
    <property type="match status" value="1"/>
</dbReference>
<dbReference type="PROSITE" id="PS00070">
    <property type="entry name" value="ALDEHYDE_DEHYDR_CYS"/>
    <property type="match status" value="1"/>
</dbReference>
<organism evidence="7 8">
    <name type="scientific">Steinernema hermaphroditum</name>
    <dbReference type="NCBI Taxonomy" id="289476"/>
    <lineage>
        <taxon>Eukaryota</taxon>
        <taxon>Metazoa</taxon>
        <taxon>Ecdysozoa</taxon>
        <taxon>Nematoda</taxon>
        <taxon>Chromadorea</taxon>
        <taxon>Rhabditida</taxon>
        <taxon>Tylenchina</taxon>
        <taxon>Panagrolaimomorpha</taxon>
        <taxon>Strongyloidoidea</taxon>
        <taxon>Steinernematidae</taxon>
        <taxon>Steinernema</taxon>
    </lineage>
</organism>
<dbReference type="FunFam" id="3.40.605.10:FF:000004">
    <property type="entry name" value="Aldehyde dehydrogenase"/>
    <property type="match status" value="1"/>
</dbReference>
<dbReference type="PIRSF" id="PIRSF036492">
    <property type="entry name" value="ALDH"/>
    <property type="match status" value="1"/>
</dbReference>
<dbReference type="InterPro" id="IPR016163">
    <property type="entry name" value="Ald_DH_C"/>
</dbReference>
<dbReference type="PANTHER" id="PTHR43570">
    <property type="entry name" value="ALDEHYDE DEHYDROGENASE"/>
    <property type="match status" value="1"/>
</dbReference>
<dbReference type="FunFam" id="3.40.309.10:FF:000003">
    <property type="entry name" value="Aldehyde dehydrogenase"/>
    <property type="match status" value="1"/>
</dbReference>
<gene>
    <name evidence="7" type="ORF">QR680_006158</name>
</gene>
<evidence type="ECO:0000256" key="5">
    <source>
        <dbReference type="PIRSR" id="PIRSR036492-1"/>
    </source>
</evidence>
<evidence type="ECO:0000256" key="1">
    <source>
        <dbReference type="ARBA" id="ARBA00009986"/>
    </source>
</evidence>